<dbReference type="EMBL" id="BGZK01003564">
    <property type="protein sequence ID" value="GBP02596.1"/>
    <property type="molecule type" value="Genomic_DNA"/>
</dbReference>
<dbReference type="Proteomes" id="UP000299102">
    <property type="component" value="Unassembled WGS sequence"/>
</dbReference>
<evidence type="ECO:0000313" key="2">
    <source>
        <dbReference type="Proteomes" id="UP000299102"/>
    </source>
</evidence>
<sequence>MVYFVSVEPRGASLDERCAPAAQEGGVRLTIAAARADDAGVYTLRIKIYGIWRIMSLSCFTDIPESFYTGSSVLGV</sequence>
<accession>A0A4C1SL28</accession>
<comment type="caution">
    <text evidence="1">The sequence shown here is derived from an EMBL/GenBank/DDBJ whole genome shotgun (WGS) entry which is preliminary data.</text>
</comment>
<keyword evidence="2" id="KW-1185">Reference proteome</keyword>
<protein>
    <submittedName>
        <fullName evidence="1">Uncharacterized protein</fullName>
    </submittedName>
</protein>
<proteinExistence type="predicted"/>
<dbReference type="AlphaFoldDB" id="A0A4C1SL28"/>
<evidence type="ECO:0000313" key="1">
    <source>
        <dbReference type="EMBL" id="GBP02596.1"/>
    </source>
</evidence>
<name>A0A4C1SL28_EUMVA</name>
<reference evidence="1 2" key="1">
    <citation type="journal article" date="2019" name="Commun. Biol.">
        <title>The bagworm genome reveals a unique fibroin gene that provides high tensile strength.</title>
        <authorList>
            <person name="Kono N."/>
            <person name="Nakamura H."/>
            <person name="Ohtoshi R."/>
            <person name="Tomita M."/>
            <person name="Numata K."/>
            <person name="Arakawa K."/>
        </authorList>
    </citation>
    <scope>NUCLEOTIDE SEQUENCE [LARGE SCALE GENOMIC DNA]</scope>
</reference>
<gene>
    <name evidence="1" type="ORF">EVAR_69113_1</name>
</gene>
<organism evidence="1 2">
    <name type="scientific">Eumeta variegata</name>
    <name type="common">Bagworm moth</name>
    <name type="synonym">Eumeta japonica</name>
    <dbReference type="NCBI Taxonomy" id="151549"/>
    <lineage>
        <taxon>Eukaryota</taxon>
        <taxon>Metazoa</taxon>
        <taxon>Ecdysozoa</taxon>
        <taxon>Arthropoda</taxon>
        <taxon>Hexapoda</taxon>
        <taxon>Insecta</taxon>
        <taxon>Pterygota</taxon>
        <taxon>Neoptera</taxon>
        <taxon>Endopterygota</taxon>
        <taxon>Lepidoptera</taxon>
        <taxon>Glossata</taxon>
        <taxon>Ditrysia</taxon>
        <taxon>Tineoidea</taxon>
        <taxon>Psychidae</taxon>
        <taxon>Oiketicinae</taxon>
        <taxon>Eumeta</taxon>
    </lineage>
</organism>